<keyword evidence="2" id="KW-1185">Reference proteome</keyword>
<gene>
    <name evidence="1" type="ORF">EV182_004324</name>
</gene>
<comment type="caution">
    <text evidence="1">The sequence shown here is derived from an EMBL/GenBank/DDBJ whole genome shotgun (WGS) entry which is preliminary data.</text>
</comment>
<sequence>PTPNYNNFSTMLKFKEFPNAAKEWQQVVNNWAPEVDRKHPSWKELEEFMVEDYYPSGLCLIHVGLNLTTKKYSPAEICGKFGLEPNDILHIAKVCDGLSELVVEEARKEEVKKAMKRVGPIWEGYNLHSPINDCLPDIALRGAHHCLSAGARHENCRVARLYQQALATLPKPAMTTEPATKPMSFAEAVKKGTKHN</sequence>
<reference evidence="1" key="1">
    <citation type="submission" date="2022-06" db="EMBL/GenBank/DDBJ databases">
        <title>Phylogenomic reconstructions and comparative analyses of Kickxellomycotina fungi.</title>
        <authorList>
            <person name="Reynolds N.K."/>
            <person name="Stajich J.E."/>
            <person name="Barry K."/>
            <person name="Grigoriev I.V."/>
            <person name="Crous P."/>
            <person name="Smith M.E."/>
        </authorList>
    </citation>
    <scope>NUCLEOTIDE SEQUENCE</scope>
    <source>
        <strain evidence="1">RSA 2271</strain>
    </source>
</reference>
<accession>A0ACC1HSJ5</accession>
<protein>
    <submittedName>
        <fullName evidence="1">Uncharacterized protein</fullName>
    </submittedName>
</protein>
<dbReference type="Proteomes" id="UP001145114">
    <property type="component" value="Unassembled WGS sequence"/>
</dbReference>
<organism evidence="1 2">
    <name type="scientific">Spiromyces aspiralis</name>
    <dbReference type="NCBI Taxonomy" id="68401"/>
    <lineage>
        <taxon>Eukaryota</taxon>
        <taxon>Fungi</taxon>
        <taxon>Fungi incertae sedis</taxon>
        <taxon>Zoopagomycota</taxon>
        <taxon>Kickxellomycotina</taxon>
        <taxon>Kickxellomycetes</taxon>
        <taxon>Kickxellales</taxon>
        <taxon>Kickxellaceae</taxon>
        <taxon>Spiromyces</taxon>
    </lineage>
</organism>
<name>A0ACC1HSJ5_9FUNG</name>
<evidence type="ECO:0000313" key="1">
    <source>
        <dbReference type="EMBL" id="KAJ1678311.1"/>
    </source>
</evidence>
<proteinExistence type="predicted"/>
<evidence type="ECO:0000313" key="2">
    <source>
        <dbReference type="Proteomes" id="UP001145114"/>
    </source>
</evidence>
<feature type="non-terminal residue" evidence="1">
    <location>
        <position position="1"/>
    </location>
</feature>
<dbReference type="EMBL" id="JAMZIH010001302">
    <property type="protein sequence ID" value="KAJ1678311.1"/>
    <property type="molecule type" value="Genomic_DNA"/>
</dbReference>